<sequence length="94" mass="9959">MAALTLHCSTCHADVYPAVSVIEVKQMSCSTGHSHMDVSLAIAVKGYHCAIVLLIAESPTDETPLITLIGSTKARNPPNLKETKALLSITSNQV</sequence>
<organism evidence="1 2">
    <name type="scientific">Eleutherodactylus coqui</name>
    <name type="common">Puerto Rican coqui</name>
    <dbReference type="NCBI Taxonomy" id="57060"/>
    <lineage>
        <taxon>Eukaryota</taxon>
        <taxon>Metazoa</taxon>
        <taxon>Chordata</taxon>
        <taxon>Craniata</taxon>
        <taxon>Vertebrata</taxon>
        <taxon>Euteleostomi</taxon>
        <taxon>Amphibia</taxon>
        <taxon>Batrachia</taxon>
        <taxon>Anura</taxon>
        <taxon>Neobatrachia</taxon>
        <taxon>Hyloidea</taxon>
        <taxon>Eleutherodactylidae</taxon>
        <taxon>Eleutherodactylinae</taxon>
        <taxon>Eleutherodactylus</taxon>
        <taxon>Eleutherodactylus</taxon>
    </lineage>
</organism>
<evidence type="ECO:0000313" key="1">
    <source>
        <dbReference type="EMBL" id="KAG9471683.1"/>
    </source>
</evidence>
<gene>
    <name evidence="1" type="ORF">GDO78_013798</name>
</gene>
<comment type="caution">
    <text evidence="1">The sequence shown here is derived from an EMBL/GenBank/DDBJ whole genome shotgun (WGS) entry which is preliminary data.</text>
</comment>
<proteinExistence type="predicted"/>
<keyword evidence="2" id="KW-1185">Reference proteome</keyword>
<protein>
    <submittedName>
        <fullName evidence="1">Uncharacterized protein</fullName>
    </submittedName>
</protein>
<name>A0A8J6ELJ8_ELECQ</name>
<dbReference type="Proteomes" id="UP000770717">
    <property type="component" value="Unassembled WGS sequence"/>
</dbReference>
<dbReference type="AlphaFoldDB" id="A0A8J6ELJ8"/>
<evidence type="ECO:0000313" key="2">
    <source>
        <dbReference type="Proteomes" id="UP000770717"/>
    </source>
</evidence>
<dbReference type="EMBL" id="WNTK01000117">
    <property type="protein sequence ID" value="KAG9471683.1"/>
    <property type="molecule type" value="Genomic_DNA"/>
</dbReference>
<reference evidence="1" key="1">
    <citation type="thesis" date="2020" institute="ProQuest LLC" country="789 East Eisenhower Parkway, Ann Arbor, MI, USA">
        <title>Comparative Genomics and Chromosome Evolution.</title>
        <authorList>
            <person name="Mudd A.B."/>
        </authorList>
    </citation>
    <scope>NUCLEOTIDE SEQUENCE</scope>
    <source>
        <strain evidence="1">HN-11 Male</strain>
        <tissue evidence="1">Kidney and liver</tissue>
    </source>
</reference>
<accession>A0A8J6ELJ8</accession>